<dbReference type="InterPro" id="IPR014710">
    <property type="entry name" value="RmlC-like_jellyroll"/>
</dbReference>
<dbReference type="GO" id="GO:0071805">
    <property type="term" value="P:potassium ion transmembrane transport"/>
    <property type="evidence" value="ECO:0000318"/>
    <property type="project" value="GO_Central"/>
</dbReference>
<organism evidence="4 5">
    <name type="scientific">Paramecium tetraurelia</name>
    <dbReference type="NCBI Taxonomy" id="5888"/>
    <lineage>
        <taxon>Eukaryota</taxon>
        <taxon>Sar</taxon>
        <taxon>Alveolata</taxon>
        <taxon>Ciliophora</taxon>
        <taxon>Intramacronucleata</taxon>
        <taxon>Oligohymenophorea</taxon>
        <taxon>Peniculida</taxon>
        <taxon>Parameciidae</taxon>
        <taxon>Paramecium</taxon>
    </lineage>
</organism>
<dbReference type="OMA" id="CYDAITI"/>
<feature type="domain" description="Cyclic nucleotide-binding" evidence="3">
    <location>
        <begin position="488"/>
        <end position="551"/>
    </location>
</feature>
<feature type="transmembrane region" description="Helical" evidence="2">
    <location>
        <begin position="331"/>
        <end position="349"/>
    </location>
</feature>
<gene>
    <name evidence="4" type="ORF">GSPATT00027168001</name>
</gene>
<dbReference type="EMBL" id="CT868679">
    <property type="protein sequence ID" value="CAK94842.1"/>
    <property type="molecule type" value="Genomic_DNA"/>
</dbReference>
<feature type="transmembrane region" description="Helical" evidence="2">
    <location>
        <begin position="304"/>
        <end position="324"/>
    </location>
</feature>
<dbReference type="Pfam" id="PF00027">
    <property type="entry name" value="cNMP_binding"/>
    <property type="match status" value="1"/>
</dbReference>
<name>A0EHQ1_PARTE</name>
<dbReference type="GO" id="GO:0003254">
    <property type="term" value="P:regulation of membrane depolarization"/>
    <property type="evidence" value="ECO:0000318"/>
    <property type="project" value="GO_Central"/>
</dbReference>
<dbReference type="GO" id="GO:0005249">
    <property type="term" value="F:voltage-gated potassium channel activity"/>
    <property type="evidence" value="ECO:0000318"/>
    <property type="project" value="GO_Central"/>
</dbReference>
<dbReference type="GeneID" id="5048000"/>
<dbReference type="OrthoDB" id="297276at2759"/>
<feature type="compositionally biased region" description="Polar residues" evidence="1">
    <location>
        <begin position="887"/>
        <end position="897"/>
    </location>
</feature>
<dbReference type="PROSITE" id="PS50042">
    <property type="entry name" value="CNMP_BINDING_3"/>
    <property type="match status" value="1"/>
</dbReference>
<dbReference type="AlphaFoldDB" id="A0EHQ1"/>
<dbReference type="InterPro" id="IPR018490">
    <property type="entry name" value="cNMP-bd_dom_sf"/>
</dbReference>
<dbReference type="PANTHER" id="PTHR45689">
    <property type="entry name" value="I[[H]] CHANNEL, ISOFORM E"/>
    <property type="match status" value="1"/>
</dbReference>
<dbReference type="HOGENOM" id="CLU_330242_0_0_1"/>
<sequence>MSVRSLRYSQNSMRKNKTEPDKLSRFYPNDMRGPFKYEPLQNIAHPIQPEDDISIKDPTLKTVDKSRISQSFYQNNSPQLSFRSRTQKSEPEESPFVLSFPPKQLENMRKRTKSRQIFNFVERLRRKFRIDNMAKKFQYLYDQENNFVDYSCNYNMIKRGTLLPSSRILQSWNVAFYILLHVILVFVPLSTALEIQDINYVCVGFKLIDVGIQLCSSFTQNGLLITNFKQISLRYYKSFLCYDAITIIGFVFLNTLPQSIKYSVLTLIVVSQIRRYYEIEVFLKLQVPDLIFSEYNLFSPPLQIINSIIKIVLLIHIITCYQYGLFYHSNSLFDSYLSTFSIVISIYTFNSNYLPNGQNEMIFYSCVAFSSVLSFAYLLTQCLYLFKNARFATQLSEFLAINKLDSNLKCKIINHILNQPKFYHNQFVSKLSGQLLQEFNTIQRFQLLTKYFKYYNQHTIQTLINFSEDVICQPNQIIVTESEYDDCSLYFIVEGNFKVVNKMGVQLQILGPEQTFGEVSFYTQLPRSATVVSEGVCRLLRIRRDIFLKLLTFSDKQYFYSMKDRILIHKDLPCQCFCCSSYDHLITKCPLLTFRPDREKVIKSLIYPRRNLRQEYKRRTVKDTRAYEFVKDVEANQDYLLQLYSDNHFQSSNQFSQSNLPYDDVYIKESYASAQSFSRVSREKSLLKSTSLMREKSLHDQQQSIMNDVNLDTTDKQYIQHQGEMDDEKFISLVRKDQQKNTFATAGFGNAGQQSIKDQKSLNIIVENESSENSPSLENALDLTNQLQRNKDPKLTFNYNFDNQMNDLQNKYQQYQRNATESNHSMMRQDNRQPSIRQNSSRSQTYSPITSNNITANSFRSQMKQNDNTQSASGLHRRSISGVARQYTDSPEIQSRRGTNRKKSTKTGTKISIAHSQFQPFSAFDNPVGFTLGDSDFEKLYLFEIYLPYNNYDIVIFKFNQFNRSKQLKRLSRYFFSFKLAQQIQKLKAKQHNTIQN</sequence>
<keyword evidence="2" id="KW-0812">Transmembrane</keyword>
<evidence type="ECO:0000313" key="5">
    <source>
        <dbReference type="Proteomes" id="UP000000600"/>
    </source>
</evidence>
<dbReference type="RefSeq" id="XP_001462215.1">
    <property type="nucleotide sequence ID" value="XM_001462178.1"/>
</dbReference>
<keyword evidence="2" id="KW-0472">Membrane</keyword>
<keyword evidence="2" id="KW-1133">Transmembrane helix</keyword>
<dbReference type="PANTHER" id="PTHR45689:SF5">
    <property type="entry name" value="I[[H]] CHANNEL, ISOFORM E"/>
    <property type="match status" value="1"/>
</dbReference>
<feature type="region of interest" description="Disordered" evidence="1">
    <location>
        <begin position="77"/>
        <end position="98"/>
    </location>
</feature>
<feature type="compositionally biased region" description="Polar residues" evidence="1">
    <location>
        <begin position="864"/>
        <end position="873"/>
    </location>
</feature>
<dbReference type="STRING" id="5888.A0EHQ1"/>
<feature type="transmembrane region" description="Helical" evidence="2">
    <location>
        <begin position="174"/>
        <end position="192"/>
    </location>
</feature>
<keyword evidence="5" id="KW-1185">Reference proteome</keyword>
<feature type="region of interest" description="Disordered" evidence="1">
    <location>
        <begin position="864"/>
        <end position="909"/>
    </location>
</feature>
<dbReference type="SMART" id="SM00100">
    <property type="entry name" value="cNMP"/>
    <property type="match status" value="1"/>
</dbReference>
<evidence type="ECO:0000259" key="3">
    <source>
        <dbReference type="PROSITE" id="PS50042"/>
    </source>
</evidence>
<dbReference type="Gene3D" id="2.60.120.10">
    <property type="entry name" value="Jelly Rolls"/>
    <property type="match status" value="1"/>
</dbReference>
<feature type="transmembrane region" description="Helical" evidence="2">
    <location>
        <begin position="239"/>
        <end position="256"/>
    </location>
</feature>
<dbReference type="GO" id="GO:0098855">
    <property type="term" value="C:HCN channel complex"/>
    <property type="evidence" value="ECO:0000318"/>
    <property type="project" value="GO_Central"/>
</dbReference>
<dbReference type="InterPro" id="IPR051413">
    <property type="entry name" value="K/Na_HCN_channel"/>
</dbReference>
<dbReference type="KEGG" id="ptm:GSPATT00027168001"/>
<reference evidence="4 5" key="1">
    <citation type="journal article" date="2006" name="Nature">
        <title>Global trends of whole-genome duplications revealed by the ciliate Paramecium tetraurelia.</title>
        <authorList>
            <consortium name="Genoscope"/>
            <person name="Aury J.-M."/>
            <person name="Jaillon O."/>
            <person name="Duret L."/>
            <person name="Noel B."/>
            <person name="Jubin C."/>
            <person name="Porcel B.M."/>
            <person name="Segurens B."/>
            <person name="Daubin V."/>
            <person name="Anthouard V."/>
            <person name="Aiach N."/>
            <person name="Arnaiz O."/>
            <person name="Billaut A."/>
            <person name="Beisson J."/>
            <person name="Blanc I."/>
            <person name="Bouhouche K."/>
            <person name="Camara F."/>
            <person name="Duharcourt S."/>
            <person name="Guigo R."/>
            <person name="Gogendeau D."/>
            <person name="Katinka M."/>
            <person name="Keller A.-M."/>
            <person name="Kissmehl R."/>
            <person name="Klotz C."/>
            <person name="Koll F."/>
            <person name="Le Moue A."/>
            <person name="Lepere C."/>
            <person name="Malinsky S."/>
            <person name="Nowacki M."/>
            <person name="Nowak J.K."/>
            <person name="Plattner H."/>
            <person name="Poulain J."/>
            <person name="Ruiz F."/>
            <person name="Serrano V."/>
            <person name="Zagulski M."/>
            <person name="Dessen P."/>
            <person name="Betermier M."/>
            <person name="Weissenbach J."/>
            <person name="Scarpelli C."/>
            <person name="Schachter V."/>
            <person name="Sperling L."/>
            <person name="Meyer E."/>
            <person name="Cohen J."/>
            <person name="Wincker P."/>
        </authorList>
    </citation>
    <scope>NUCLEOTIDE SEQUENCE [LARGE SCALE GENOMIC DNA]</scope>
    <source>
        <strain evidence="4 5">Stock d4-2</strain>
    </source>
</reference>
<feature type="region of interest" description="Disordered" evidence="1">
    <location>
        <begin position="819"/>
        <end position="852"/>
    </location>
</feature>
<dbReference type="SUPFAM" id="SSF51206">
    <property type="entry name" value="cAMP-binding domain-like"/>
    <property type="match status" value="1"/>
</dbReference>
<dbReference type="Proteomes" id="UP000000600">
    <property type="component" value="Unassembled WGS sequence"/>
</dbReference>
<dbReference type="InterPro" id="IPR000595">
    <property type="entry name" value="cNMP-bd_dom"/>
</dbReference>
<evidence type="ECO:0000313" key="4">
    <source>
        <dbReference type="EMBL" id="CAK94842.1"/>
    </source>
</evidence>
<dbReference type="InParanoid" id="A0EHQ1"/>
<evidence type="ECO:0000256" key="2">
    <source>
        <dbReference type="SAM" id="Phobius"/>
    </source>
</evidence>
<evidence type="ECO:0000256" key="1">
    <source>
        <dbReference type="SAM" id="MobiDB-lite"/>
    </source>
</evidence>
<feature type="region of interest" description="Disordered" evidence="1">
    <location>
        <begin position="1"/>
        <end position="30"/>
    </location>
</feature>
<proteinExistence type="predicted"/>
<dbReference type="CDD" id="cd00038">
    <property type="entry name" value="CAP_ED"/>
    <property type="match status" value="1"/>
</dbReference>
<feature type="transmembrane region" description="Helical" evidence="2">
    <location>
        <begin position="361"/>
        <end position="386"/>
    </location>
</feature>
<protein>
    <recommendedName>
        <fullName evidence="3">Cyclic nucleotide-binding domain-containing protein</fullName>
    </recommendedName>
</protein>
<dbReference type="GO" id="GO:0035725">
    <property type="term" value="P:sodium ion transmembrane transport"/>
    <property type="evidence" value="ECO:0000318"/>
    <property type="project" value="GO_Central"/>
</dbReference>
<accession>A0EHQ1</accession>